<feature type="domain" description="Alpha-D-phosphohexomutase alpha/beta/alpha" evidence="9">
    <location>
        <begin position="4"/>
        <end position="136"/>
    </location>
</feature>
<comment type="similarity">
    <text evidence="2 7">Belongs to the phosphohexose mutase family.</text>
</comment>
<dbReference type="InterPro" id="IPR005844">
    <property type="entry name" value="A-D-PHexomutase_a/b/a-I"/>
</dbReference>
<dbReference type="FunFam" id="3.40.120.10:FF:000001">
    <property type="entry name" value="Phosphoglucosamine mutase"/>
    <property type="match status" value="1"/>
</dbReference>
<evidence type="ECO:0000259" key="10">
    <source>
        <dbReference type="Pfam" id="PF02879"/>
    </source>
</evidence>
<dbReference type="AlphaFoldDB" id="A0A8S4C4S6"/>
<organism evidence="12 13">
    <name type="scientific">Hyalomma marginatum</name>
    <dbReference type="NCBI Taxonomy" id="34627"/>
    <lineage>
        <taxon>Eukaryota</taxon>
        <taxon>Metazoa</taxon>
        <taxon>Ecdysozoa</taxon>
        <taxon>Arthropoda</taxon>
        <taxon>Chelicerata</taxon>
        <taxon>Arachnida</taxon>
        <taxon>Acari</taxon>
        <taxon>Parasitiformes</taxon>
        <taxon>Ixodida</taxon>
        <taxon>Ixodoidea</taxon>
        <taxon>Ixodidae</taxon>
        <taxon>Hyalomminae</taxon>
        <taxon>Hyalomma</taxon>
    </lineage>
</organism>
<dbReference type="GO" id="GO:0005829">
    <property type="term" value="C:cytosol"/>
    <property type="evidence" value="ECO:0007669"/>
    <property type="project" value="TreeGrafter"/>
</dbReference>
<dbReference type="GO" id="GO:0006048">
    <property type="term" value="P:UDP-N-acetylglucosamine biosynthetic process"/>
    <property type="evidence" value="ECO:0007669"/>
    <property type="project" value="TreeGrafter"/>
</dbReference>
<evidence type="ECO:0000256" key="7">
    <source>
        <dbReference type="RuleBase" id="RU004326"/>
    </source>
</evidence>
<dbReference type="GO" id="GO:0008966">
    <property type="term" value="F:phosphoglucosamine mutase activity"/>
    <property type="evidence" value="ECO:0007669"/>
    <property type="project" value="InterPro"/>
</dbReference>
<reference evidence="12" key="1">
    <citation type="submission" date="2021-06" db="EMBL/GenBank/DDBJ databases">
        <authorList>
            <person name="Nardi T."/>
            <person name="Nardi T."/>
        </authorList>
    </citation>
    <scope>NUCLEOTIDE SEQUENCE</scope>
</reference>
<dbReference type="GO" id="GO:0005975">
    <property type="term" value="P:carbohydrate metabolic process"/>
    <property type="evidence" value="ECO:0007669"/>
    <property type="project" value="InterPro"/>
</dbReference>
<evidence type="ECO:0000256" key="2">
    <source>
        <dbReference type="ARBA" id="ARBA00010231"/>
    </source>
</evidence>
<dbReference type="NCBIfam" id="NF008139">
    <property type="entry name" value="PRK10887.1"/>
    <property type="match status" value="1"/>
</dbReference>
<dbReference type="Gene3D" id="3.40.120.10">
    <property type="entry name" value="Alpha-D-Glucose-1,6-Bisphosphate, subunit A, domain 3"/>
    <property type="match status" value="3"/>
</dbReference>
<dbReference type="GO" id="GO:0000287">
    <property type="term" value="F:magnesium ion binding"/>
    <property type="evidence" value="ECO:0007669"/>
    <property type="project" value="InterPro"/>
</dbReference>
<dbReference type="PANTHER" id="PTHR42946">
    <property type="entry name" value="PHOSPHOHEXOSE MUTASE"/>
    <property type="match status" value="1"/>
</dbReference>
<gene>
    <name evidence="12" type="ORF">MHYMCMPASI_00611</name>
</gene>
<dbReference type="Pfam" id="PF00408">
    <property type="entry name" value="PGM_PMM_IV"/>
    <property type="match status" value="1"/>
</dbReference>
<evidence type="ECO:0000256" key="3">
    <source>
        <dbReference type="ARBA" id="ARBA00022553"/>
    </source>
</evidence>
<dbReference type="Pfam" id="PF02878">
    <property type="entry name" value="PGM_PMM_I"/>
    <property type="match status" value="1"/>
</dbReference>
<dbReference type="PROSITE" id="PS00710">
    <property type="entry name" value="PGM_PMM"/>
    <property type="match status" value="1"/>
</dbReference>
<dbReference type="InterPro" id="IPR005841">
    <property type="entry name" value="Alpha-D-phosphohexomutase_SF"/>
</dbReference>
<dbReference type="HAMAP" id="MF_01554_B">
    <property type="entry name" value="GlmM_B"/>
    <property type="match status" value="1"/>
</dbReference>
<evidence type="ECO:0000256" key="6">
    <source>
        <dbReference type="ARBA" id="ARBA00023235"/>
    </source>
</evidence>
<dbReference type="FunFam" id="3.40.120.10:FF:000003">
    <property type="entry name" value="Phosphoglucosamine mutase"/>
    <property type="match status" value="1"/>
</dbReference>
<keyword evidence="6" id="KW-0413">Isomerase</keyword>
<keyword evidence="13" id="KW-1185">Reference proteome</keyword>
<dbReference type="NCBIfam" id="TIGR01455">
    <property type="entry name" value="glmM"/>
    <property type="match status" value="1"/>
</dbReference>
<dbReference type="GO" id="GO:0004615">
    <property type="term" value="F:phosphomannomutase activity"/>
    <property type="evidence" value="ECO:0007669"/>
    <property type="project" value="TreeGrafter"/>
</dbReference>
<feature type="domain" description="Alpha-D-phosphohexomutase C-terminal" evidence="8">
    <location>
        <begin position="402"/>
        <end position="439"/>
    </location>
</feature>
<feature type="domain" description="Alpha-D-phosphohexomutase alpha/beta/alpha" evidence="11">
    <location>
        <begin position="262"/>
        <end position="364"/>
    </location>
</feature>
<dbReference type="Pfam" id="PF02880">
    <property type="entry name" value="PGM_PMM_III"/>
    <property type="match status" value="1"/>
</dbReference>
<dbReference type="InterPro" id="IPR016066">
    <property type="entry name" value="A-D-PHexomutase_CS"/>
</dbReference>
<evidence type="ECO:0000259" key="11">
    <source>
        <dbReference type="Pfam" id="PF02880"/>
    </source>
</evidence>
<dbReference type="SUPFAM" id="SSF53738">
    <property type="entry name" value="Phosphoglucomutase, first 3 domains"/>
    <property type="match status" value="3"/>
</dbReference>
<dbReference type="InterPro" id="IPR006352">
    <property type="entry name" value="GlmM_bact"/>
</dbReference>
<feature type="domain" description="Alpha-D-phosphohexomutase alpha/beta/alpha" evidence="10">
    <location>
        <begin position="160"/>
        <end position="257"/>
    </location>
</feature>
<keyword evidence="5 7" id="KW-0460">Magnesium</keyword>
<keyword evidence="3" id="KW-0597">Phosphoprotein</keyword>
<dbReference type="Proteomes" id="UP000837675">
    <property type="component" value="Unassembled WGS sequence"/>
</dbReference>
<dbReference type="InterPro" id="IPR036900">
    <property type="entry name" value="A-D-PHexomutase_C_sf"/>
</dbReference>
<dbReference type="PRINTS" id="PR00509">
    <property type="entry name" value="PGMPMM"/>
</dbReference>
<dbReference type="InterPro" id="IPR005845">
    <property type="entry name" value="A-D-PHexomutase_a/b/a-II"/>
</dbReference>
<dbReference type="InterPro" id="IPR005843">
    <property type="entry name" value="A-D-PHexomutase_C"/>
</dbReference>
<evidence type="ECO:0000259" key="9">
    <source>
        <dbReference type="Pfam" id="PF02878"/>
    </source>
</evidence>
<dbReference type="CDD" id="cd05802">
    <property type="entry name" value="GlmM"/>
    <property type="match status" value="1"/>
</dbReference>
<evidence type="ECO:0000256" key="5">
    <source>
        <dbReference type="ARBA" id="ARBA00022842"/>
    </source>
</evidence>
<dbReference type="EMBL" id="CAJVAF010000291">
    <property type="protein sequence ID" value="CAG7592768.1"/>
    <property type="molecule type" value="Genomic_DNA"/>
</dbReference>
<evidence type="ECO:0000256" key="4">
    <source>
        <dbReference type="ARBA" id="ARBA00022723"/>
    </source>
</evidence>
<accession>A0A8S4C4S6</accession>
<dbReference type="Pfam" id="PF02879">
    <property type="entry name" value="PGM_PMM_II"/>
    <property type="match status" value="1"/>
</dbReference>
<keyword evidence="4 7" id="KW-0479">Metal-binding</keyword>
<dbReference type="SUPFAM" id="SSF55957">
    <property type="entry name" value="Phosphoglucomutase, C-terminal domain"/>
    <property type="match status" value="1"/>
</dbReference>
<dbReference type="Gene3D" id="3.30.310.50">
    <property type="entry name" value="Alpha-D-phosphohexomutase, C-terminal domain"/>
    <property type="match status" value="1"/>
</dbReference>
<comment type="cofactor">
    <cofactor evidence="1">
        <name>Mg(2+)</name>
        <dbReference type="ChEBI" id="CHEBI:18420"/>
    </cofactor>
</comment>
<dbReference type="PANTHER" id="PTHR42946:SF1">
    <property type="entry name" value="PHOSPHOGLUCOMUTASE (ALPHA-D-GLUCOSE-1,6-BISPHOSPHATE-DEPENDENT)"/>
    <property type="match status" value="1"/>
</dbReference>
<evidence type="ECO:0000313" key="13">
    <source>
        <dbReference type="Proteomes" id="UP000837675"/>
    </source>
</evidence>
<name>A0A8S4C4S6_9ACAR</name>
<protein>
    <submittedName>
        <fullName evidence="12">Phosphoglucosamine mutase</fullName>
    </submittedName>
</protein>
<dbReference type="InterPro" id="IPR016055">
    <property type="entry name" value="A-D-PHexomutase_a/b/a-I/II/III"/>
</dbReference>
<evidence type="ECO:0000256" key="1">
    <source>
        <dbReference type="ARBA" id="ARBA00001946"/>
    </source>
</evidence>
<evidence type="ECO:0000259" key="8">
    <source>
        <dbReference type="Pfam" id="PF00408"/>
    </source>
</evidence>
<proteinExistence type="inferred from homology"/>
<dbReference type="InterPro" id="IPR005846">
    <property type="entry name" value="A-D-PHexomutase_a/b/a-III"/>
</dbReference>
<comment type="caution">
    <text evidence="12">The sequence shown here is derived from an EMBL/GenBank/DDBJ whole genome shotgun (WGS) entry which is preliminary data.</text>
</comment>
<evidence type="ECO:0000313" key="12">
    <source>
        <dbReference type="EMBL" id="CAG7592768.1"/>
    </source>
</evidence>
<sequence>MSLNLFGTDGIRGLVNQHPITPEVILKFGIAAGIYFSKPGQRSKVLIAKDTRLSGYLIEPALTSGLVSVGVDVILLGPMPTPALAMLIKSLRADFGIMISASHNPYYDNGLKLFDSNSNKLSDKCEIEIQNLILSSELKSNLAAPDKLGRAARLDDALGRYIEYVKNSFLKHKTLSGLRIVIDCANGSAYKLAPTILWELGGEVISIGCEPNGFNINENCGSTHPLTLSQKVMETRADIGIALDGDADRVLICDEKGEVISGDHLIAAIALYMHQTGSLKSGVVVTQISNTALDDFLAQHGIAVYRSKVGDRYVAAEMRKRECNLGGEQSGHIIISDYSTAGDGVIAALQVLSLLVQSEKKASYIGKMFSLNPQVAKNIKFTGTSPLEDQKVLSSIEKIQSDNKDLQIIVRKSGTERLLRVMVEGKDISIVNEVANNIEQMLSTVKHSKQNS</sequence>
<dbReference type="InterPro" id="IPR050060">
    <property type="entry name" value="Phosphoglucosamine_mutase"/>
</dbReference>